<reference evidence="1" key="1">
    <citation type="journal article" date="2016" name="Nat. Genet.">
        <title>The genome sequences of Arachis duranensis and Arachis ipaensis, the diploid ancestors of cultivated peanut.</title>
        <authorList>
            <person name="Bertioli D.J."/>
            <person name="Cannon S.B."/>
            <person name="Froenicke L."/>
            <person name="Huang G."/>
            <person name="Farmer A.D."/>
            <person name="Cannon E.K."/>
            <person name="Liu X."/>
            <person name="Gao D."/>
            <person name="Clevenger J."/>
            <person name="Dash S."/>
            <person name="Ren L."/>
            <person name="Moretzsohn M.C."/>
            <person name="Shirasawa K."/>
            <person name="Huang W."/>
            <person name="Vidigal B."/>
            <person name="Abernathy B."/>
            <person name="Chu Y."/>
            <person name="Niederhuth C.E."/>
            <person name="Umale P."/>
            <person name="Araujo A.C."/>
            <person name="Kozik A."/>
            <person name="Kim K.D."/>
            <person name="Burow M.D."/>
            <person name="Varshney R.K."/>
            <person name="Wang X."/>
            <person name="Zhang X."/>
            <person name="Barkley N."/>
            <person name="Guimaraes P.M."/>
            <person name="Isobe S."/>
            <person name="Guo B."/>
            <person name="Liao B."/>
            <person name="Stalker H.T."/>
            <person name="Schmitz R.J."/>
            <person name="Scheffler B.E."/>
            <person name="Leal-Bertioli S.C."/>
            <person name="Xun X."/>
            <person name="Jackson S.A."/>
            <person name="Michelmore R."/>
            <person name="Ozias-Akins P."/>
        </authorList>
    </citation>
    <scope>NUCLEOTIDE SEQUENCE [LARGE SCALE GENOMIC DNA]</scope>
    <source>
        <strain evidence="1">cv. V14167</strain>
    </source>
</reference>
<dbReference type="RefSeq" id="XP_015959744.1">
    <property type="nucleotide sequence ID" value="XM_016104258.1"/>
</dbReference>
<evidence type="ECO:0000313" key="2">
    <source>
        <dbReference type="RefSeq" id="XP_015959744.1"/>
    </source>
</evidence>
<accession>A0A6P4D1Z3</accession>
<protein>
    <submittedName>
        <fullName evidence="2">Uncharacterized protein LOC107483651</fullName>
    </submittedName>
</protein>
<gene>
    <name evidence="2" type="primary">LOC107483651</name>
</gene>
<dbReference type="GeneID" id="107483651"/>
<keyword evidence="1" id="KW-1185">Reference proteome</keyword>
<proteinExistence type="predicted"/>
<dbReference type="AlphaFoldDB" id="A0A6P4D1Z3"/>
<sequence length="303" mass="35022">MTMGPAVDVNDHGCQDLQVLVEREGDRADHGDYSMQHQEKETNVTWVGDEDDVVGPETLVTADLQLVNLPLNDRKFTWFRGRSCSPIDRVLVSIEWLEEFPDTRLKGDIEFTNKLKALTVPLKRWHRDNFGDMDNMINKFEEEIKKLDDMVSAGTYDGTVEAQREALVSCCAKWYVIKEIHWKQLSRSQHTRDMDKNARYFHNLASSRRRNNRIDALLINGSLVQNQARIKVAIRGFYNELYRQEYAPMIRFRDGLVKQIDEDKVVASEVLSSTEKIKEAVLDCESTKAPGSDGYNMNFIKKR</sequence>
<name>A0A6P4D1Z3_ARADU</name>
<evidence type="ECO:0000313" key="1">
    <source>
        <dbReference type="Proteomes" id="UP000515211"/>
    </source>
</evidence>
<dbReference type="KEGG" id="adu:107483651"/>
<organism evidence="1 2">
    <name type="scientific">Arachis duranensis</name>
    <name type="common">Wild peanut</name>
    <dbReference type="NCBI Taxonomy" id="130453"/>
    <lineage>
        <taxon>Eukaryota</taxon>
        <taxon>Viridiplantae</taxon>
        <taxon>Streptophyta</taxon>
        <taxon>Embryophyta</taxon>
        <taxon>Tracheophyta</taxon>
        <taxon>Spermatophyta</taxon>
        <taxon>Magnoliopsida</taxon>
        <taxon>eudicotyledons</taxon>
        <taxon>Gunneridae</taxon>
        <taxon>Pentapetalae</taxon>
        <taxon>rosids</taxon>
        <taxon>fabids</taxon>
        <taxon>Fabales</taxon>
        <taxon>Fabaceae</taxon>
        <taxon>Papilionoideae</taxon>
        <taxon>50 kb inversion clade</taxon>
        <taxon>dalbergioids sensu lato</taxon>
        <taxon>Dalbergieae</taxon>
        <taxon>Pterocarpus clade</taxon>
        <taxon>Arachis</taxon>
    </lineage>
</organism>
<dbReference type="Proteomes" id="UP000515211">
    <property type="component" value="Chromosome 4"/>
</dbReference>
<reference evidence="2" key="2">
    <citation type="submission" date="2025-08" db="UniProtKB">
        <authorList>
            <consortium name="RefSeq"/>
        </authorList>
    </citation>
    <scope>IDENTIFICATION</scope>
    <source>
        <tissue evidence="2">Whole plant</tissue>
    </source>
</reference>